<evidence type="ECO:0000256" key="1">
    <source>
        <dbReference type="ARBA" id="ARBA00003273"/>
    </source>
</evidence>
<dbReference type="Gene3D" id="3.40.630.10">
    <property type="entry name" value="Zn peptidases"/>
    <property type="match status" value="1"/>
</dbReference>
<dbReference type="EMBL" id="VSSQ01000189">
    <property type="protein sequence ID" value="MPL84401.1"/>
    <property type="molecule type" value="Genomic_DNA"/>
</dbReference>
<feature type="transmembrane region" description="Helical" evidence="9">
    <location>
        <begin position="485"/>
        <end position="507"/>
    </location>
</feature>
<feature type="transmembrane region" description="Helical" evidence="9">
    <location>
        <begin position="316"/>
        <end position="349"/>
    </location>
</feature>
<evidence type="ECO:0000256" key="9">
    <source>
        <dbReference type="SAM" id="Phobius"/>
    </source>
</evidence>
<dbReference type="GO" id="GO:0008235">
    <property type="term" value="F:metalloexopeptidase activity"/>
    <property type="evidence" value="ECO:0007669"/>
    <property type="project" value="InterPro"/>
</dbReference>
<dbReference type="SUPFAM" id="SSF53187">
    <property type="entry name" value="Zn-dependent exopeptidases"/>
    <property type="match status" value="1"/>
</dbReference>
<comment type="caution">
    <text evidence="11">The sequence shown here is derived from an EMBL/GenBank/DDBJ whole genome shotgun (WGS) entry which is preliminary data.</text>
</comment>
<comment type="subcellular location">
    <subcellularLocation>
        <location evidence="2">Vacuole membrane</location>
        <topology evidence="2">Multi-pass membrane protein</topology>
    </subcellularLocation>
</comment>
<evidence type="ECO:0000313" key="11">
    <source>
        <dbReference type="EMBL" id="MPL84401.1"/>
    </source>
</evidence>
<accession>A0A644UZN8</accession>
<dbReference type="Pfam" id="PF04389">
    <property type="entry name" value="Peptidase_M28"/>
    <property type="match status" value="1"/>
</dbReference>
<keyword evidence="9" id="KW-0472">Membrane</keyword>
<evidence type="ECO:0000256" key="7">
    <source>
        <dbReference type="ARBA" id="ARBA00023180"/>
    </source>
</evidence>
<keyword evidence="5" id="KW-0926">Vacuole</keyword>
<sequence length="540" mass="60899">MVSNKRIVWITLLLLITSYFSISNFILPVPDSQSSSGFSAKRVSDDIKIISKEPHSSEHPAERERVRSFLAERLREIGFDVEVEYYDSIGNIYASLPPLYSVSGEEPTYVLLMAHLDSRHANIINGKTHYSKGAADDGYGLGVILELAKGVVKYRDDWSQGVKILFTDAEETNLGGIKMAVAKRGDFLSDVGFIINIEARGVKGPALLFETSPGNSKLVNLYSKARFPAGYSLTSFVYNILPNYSDFSLIKEEYSGINIAVIDNLDYYHTEMDSFENISLSSIQHYGEQLTPILKSYLKENRYSDINYLRSSTDSVYFTLPLFGIVVFSAIGYNTLNVIVLLCFVFNFIYLLKTNKIGIFNVLKTIIKLLIVLFFVVAFSWTGSWLIALINGASYKLIGLAHLRFDEVFSIICLILTFLLIIMTFKKIIKDNIYRLKEYIISSELILLVSSIIIFSITGENFFLLFPLIFSLISRALKGYKFELVTTVFLVVLLLFIVIPFIYSLYIALYTGSIFIPLAIFTLLLFSILPALYSVSTKLA</sequence>
<dbReference type="AlphaFoldDB" id="A0A644UZN8"/>
<comment type="similarity">
    <text evidence="3">Belongs to the peptidase M28 family.</text>
</comment>
<feature type="transmembrane region" description="Helical" evidence="9">
    <location>
        <begin position="445"/>
        <end position="473"/>
    </location>
</feature>
<feature type="transmembrane region" description="Helical" evidence="9">
    <location>
        <begin position="408"/>
        <end position="425"/>
    </location>
</feature>
<feature type="transmembrane region" description="Helical" evidence="9">
    <location>
        <begin position="514"/>
        <end position="533"/>
    </location>
</feature>
<protein>
    <recommendedName>
        <fullName evidence="4">Vacuolar membrane protease</fullName>
    </recommendedName>
    <alternativeName>
        <fullName evidence="8">FXNA-related family protease 1</fullName>
    </alternativeName>
</protein>
<evidence type="ECO:0000256" key="3">
    <source>
        <dbReference type="ARBA" id="ARBA00010918"/>
    </source>
</evidence>
<name>A0A644UZN8_9ZZZZ</name>
<reference evidence="11" key="1">
    <citation type="submission" date="2019-08" db="EMBL/GenBank/DDBJ databases">
        <authorList>
            <person name="Kucharzyk K."/>
            <person name="Murdoch R.W."/>
            <person name="Higgins S."/>
            <person name="Loffler F."/>
        </authorList>
    </citation>
    <scope>NUCLEOTIDE SEQUENCE</scope>
</reference>
<evidence type="ECO:0000256" key="2">
    <source>
        <dbReference type="ARBA" id="ARBA00004128"/>
    </source>
</evidence>
<keyword evidence="7" id="KW-0325">Glycoprotein</keyword>
<dbReference type="GO" id="GO:0005774">
    <property type="term" value="C:vacuolar membrane"/>
    <property type="evidence" value="ECO:0007669"/>
    <property type="project" value="UniProtKB-SubCell"/>
</dbReference>
<feature type="transmembrane region" description="Helical" evidence="9">
    <location>
        <begin position="369"/>
        <end position="388"/>
    </location>
</feature>
<organism evidence="11">
    <name type="scientific">bioreactor metagenome</name>
    <dbReference type="NCBI Taxonomy" id="1076179"/>
    <lineage>
        <taxon>unclassified sequences</taxon>
        <taxon>metagenomes</taxon>
        <taxon>ecological metagenomes</taxon>
    </lineage>
</organism>
<dbReference type="InterPro" id="IPR045175">
    <property type="entry name" value="M28_fam"/>
</dbReference>
<dbReference type="GO" id="GO:0006508">
    <property type="term" value="P:proteolysis"/>
    <property type="evidence" value="ECO:0007669"/>
    <property type="project" value="InterPro"/>
</dbReference>
<evidence type="ECO:0000256" key="6">
    <source>
        <dbReference type="ARBA" id="ARBA00022989"/>
    </source>
</evidence>
<dbReference type="PANTHER" id="PTHR12147">
    <property type="entry name" value="METALLOPEPTIDASE M28 FAMILY MEMBER"/>
    <property type="match status" value="1"/>
</dbReference>
<feature type="domain" description="Peptidase M28" evidence="10">
    <location>
        <begin position="104"/>
        <end position="290"/>
    </location>
</feature>
<feature type="transmembrane region" description="Helical" evidence="9">
    <location>
        <begin position="7"/>
        <end position="27"/>
    </location>
</feature>
<comment type="function">
    <text evidence="1">May be involved in vacuolar sorting and osmoregulation.</text>
</comment>
<gene>
    <name evidence="11" type="ORF">SDC9_30366</name>
</gene>
<evidence type="ECO:0000259" key="10">
    <source>
        <dbReference type="Pfam" id="PF04389"/>
    </source>
</evidence>
<dbReference type="PANTHER" id="PTHR12147:SF58">
    <property type="entry name" value="VACUOLAR MEMBRANE PROTEASE"/>
    <property type="match status" value="1"/>
</dbReference>
<proteinExistence type="inferred from homology"/>
<keyword evidence="6 9" id="KW-1133">Transmembrane helix</keyword>
<evidence type="ECO:0000256" key="8">
    <source>
        <dbReference type="ARBA" id="ARBA00031512"/>
    </source>
</evidence>
<evidence type="ECO:0000256" key="5">
    <source>
        <dbReference type="ARBA" id="ARBA00022554"/>
    </source>
</evidence>
<dbReference type="InterPro" id="IPR007484">
    <property type="entry name" value="Peptidase_M28"/>
</dbReference>
<evidence type="ECO:0000256" key="4">
    <source>
        <dbReference type="ARBA" id="ARBA00017435"/>
    </source>
</evidence>
<keyword evidence="9" id="KW-0812">Transmembrane</keyword>